<dbReference type="AlphaFoldDB" id="A0ABD6CQL1"/>
<sequence>MRPTRRAYLAAIGGTAAVGATAGCLGGSGSGSESADLPDGCDVGTLESVSSLPRPTLGPEDAPVTVEVFEDFACPHCQTFTTDVYPEIKSNYVDAGDVRYRFFDFPIPVDETWSWAAASAARAVQDRADDETFFAFTEGVYENQGDLSENGYQIVHDLADELGVDGCAVAAAADQEPYREVVEADRQTGSDRDIPGTPAVYVNGELLDDYQWDAVSSAIDSQL</sequence>
<dbReference type="Gene3D" id="3.40.30.10">
    <property type="entry name" value="Glutaredoxin"/>
    <property type="match status" value="1"/>
</dbReference>
<evidence type="ECO:0000256" key="4">
    <source>
        <dbReference type="ARBA" id="ARBA00022982"/>
    </source>
</evidence>
<keyword evidence="3" id="KW-0732">Signal</keyword>
<accession>A0ABD6CQL1</accession>
<protein>
    <submittedName>
        <fullName evidence="9">DsbA family protein</fullName>
    </submittedName>
</protein>
<keyword evidence="4" id="KW-0249">Electron transport</keyword>
<dbReference type="PROSITE" id="PS51257">
    <property type="entry name" value="PROKAR_LIPOPROTEIN"/>
    <property type="match status" value="1"/>
</dbReference>
<gene>
    <name evidence="9" type="ORF">ACFSBX_12110</name>
</gene>
<dbReference type="PANTHER" id="PTHR13887">
    <property type="entry name" value="GLUTATHIONE S-TRANSFERASE KAPPA"/>
    <property type="match status" value="1"/>
</dbReference>
<dbReference type="InterPro" id="IPR036249">
    <property type="entry name" value="Thioredoxin-like_sf"/>
</dbReference>
<evidence type="ECO:0000256" key="3">
    <source>
        <dbReference type="ARBA" id="ARBA00022729"/>
    </source>
</evidence>
<dbReference type="PROSITE" id="PS51352">
    <property type="entry name" value="THIOREDOXIN_2"/>
    <property type="match status" value="1"/>
</dbReference>
<keyword evidence="6" id="KW-1015">Disulfide bond</keyword>
<organism evidence="9 10">
    <name type="scientific">Halobellus rarus</name>
    <dbReference type="NCBI Taxonomy" id="1126237"/>
    <lineage>
        <taxon>Archaea</taxon>
        <taxon>Methanobacteriati</taxon>
        <taxon>Methanobacteriota</taxon>
        <taxon>Stenosarchaea group</taxon>
        <taxon>Halobacteria</taxon>
        <taxon>Halobacteriales</taxon>
        <taxon>Haloferacaceae</taxon>
        <taxon>Halobellus</taxon>
    </lineage>
</organism>
<dbReference type="SUPFAM" id="SSF52833">
    <property type="entry name" value="Thioredoxin-like"/>
    <property type="match status" value="1"/>
</dbReference>
<evidence type="ECO:0000256" key="7">
    <source>
        <dbReference type="ARBA" id="ARBA00023284"/>
    </source>
</evidence>
<reference evidence="9 10" key="1">
    <citation type="journal article" date="2019" name="Int. J. Syst. Evol. Microbiol.">
        <title>The Global Catalogue of Microorganisms (GCM) 10K type strain sequencing project: providing services to taxonomists for standard genome sequencing and annotation.</title>
        <authorList>
            <consortium name="The Broad Institute Genomics Platform"/>
            <consortium name="The Broad Institute Genome Sequencing Center for Infectious Disease"/>
            <person name="Wu L."/>
            <person name="Ma J."/>
        </authorList>
    </citation>
    <scope>NUCLEOTIDE SEQUENCE [LARGE SCALE GENOMIC DNA]</scope>
    <source>
        <strain evidence="9 10">CGMCC 1.12121</strain>
    </source>
</reference>
<evidence type="ECO:0000313" key="9">
    <source>
        <dbReference type="EMBL" id="MFD1599698.1"/>
    </source>
</evidence>
<dbReference type="Pfam" id="PF13462">
    <property type="entry name" value="Thioredoxin_4"/>
    <property type="match status" value="1"/>
</dbReference>
<dbReference type="InterPro" id="IPR012336">
    <property type="entry name" value="Thioredoxin-like_fold"/>
</dbReference>
<dbReference type="RefSeq" id="WP_256420674.1">
    <property type="nucleotide sequence ID" value="NZ_JANHDI010000004.1"/>
</dbReference>
<comment type="caution">
    <text evidence="9">The sequence shown here is derived from an EMBL/GenBank/DDBJ whole genome shotgun (WGS) entry which is preliminary data.</text>
</comment>
<evidence type="ECO:0000256" key="2">
    <source>
        <dbReference type="ARBA" id="ARBA00007787"/>
    </source>
</evidence>
<name>A0ABD6CQL1_9EURY</name>
<dbReference type="GO" id="GO:0016491">
    <property type="term" value="F:oxidoreductase activity"/>
    <property type="evidence" value="ECO:0007669"/>
    <property type="project" value="UniProtKB-KW"/>
</dbReference>
<keyword evidence="5" id="KW-0560">Oxidoreductase</keyword>
<keyword evidence="7" id="KW-0676">Redox-active center</keyword>
<evidence type="ECO:0000256" key="5">
    <source>
        <dbReference type="ARBA" id="ARBA00023002"/>
    </source>
</evidence>
<evidence type="ECO:0000259" key="8">
    <source>
        <dbReference type="PROSITE" id="PS51352"/>
    </source>
</evidence>
<feature type="domain" description="Thioredoxin" evidence="8">
    <location>
        <begin position="24"/>
        <end position="223"/>
    </location>
</feature>
<comment type="similarity">
    <text evidence="2">Belongs to the glutaredoxin family.</text>
</comment>
<dbReference type="PANTHER" id="PTHR13887:SF14">
    <property type="entry name" value="DISULFIDE BOND FORMATION PROTEIN D"/>
    <property type="match status" value="1"/>
</dbReference>
<evidence type="ECO:0000256" key="1">
    <source>
        <dbReference type="ARBA" id="ARBA00005791"/>
    </source>
</evidence>
<evidence type="ECO:0000256" key="6">
    <source>
        <dbReference type="ARBA" id="ARBA00023157"/>
    </source>
</evidence>
<proteinExistence type="inferred from homology"/>
<dbReference type="EMBL" id="JBHUDK010000010">
    <property type="protein sequence ID" value="MFD1599698.1"/>
    <property type="molecule type" value="Genomic_DNA"/>
</dbReference>
<keyword evidence="4" id="KW-0813">Transport</keyword>
<dbReference type="Proteomes" id="UP001597085">
    <property type="component" value="Unassembled WGS sequence"/>
</dbReference>
<comment type="similarity">
    <text evidence="1">Belongs to the thioredoxin family. DsbA subfamily.</text>
</comment>
<dbReference type="InterPro" id="IPR013766">
    <property type="entry name" value="Thioredoxin_domain"/>
</dbReference>
<keyword evidence="10" id="KW-1185">Reference proteome</keyword>
<evidence type="ECO:0000313" key="10">
    <source>
        <dbReference type="Proteomes" id="UP001597085"/>
    </source>
</evidence>